<evidence type="ECO:0000313" key="2">
    <source>
        <dbReference type="Proteomes" id="UP000688947"/>
    </source>
</evidence>
<dbReference type="AlphaFoldDB" id="A0A8T1UDM5"/>
<reference evidence="1" key="1">
    <citation type="submission" date="2021-01" db="EMBL/GenBank/DDBJ databases">
        <title>Phytophthora aleatoria, a newly-described species from Pinus radiata is distinct from Phytophthora cactorum isolates based on comparative genomics.</title>
        <authorList>
            <person name="Mcdougal R."/>
            <person name="Panda P."/>
            <person name="Williams N."/>
            <person name="Studholme D.J."/>
        </authorList>
    </citation>
    <scope>NUCLEOTIDE SEQUENCE</scope>
    <source>
        <strain evidence="1">NZFS 3830</strain>
    </source>
</reference>
<organism evidence="1 2">
    <name type="scientific">Phytophthora cactorum</name>
    <dbReference type="NCBI Taxonomy" id="29920"/>
    <lineage>
        <taxon>Eukaryota</taxon>
        <taxon>Sar</taxon>
        <taxon>Stramenopiles</taxon>
        <taxon>Oomycota</taxon>
        <taxon>Peronosporomycetes</taxon>
        <taxon>Peronosporales</taxon>
        <taxon>Peronosporaceae</taxon>
        <taxon>Phytophthora</taxon>
    </lineage>
</organism>
<comment type="caution">
    <text evidence="1">The sequence shown here is derived from an EMBL/GenBank/DDBJ whole genome shotgun (WGS) entry which is preliminary data.</text>
</comment>
<protein>
    <submittedName>
        <fullName evidence="1">Uncharacterized protein</fullName>
    </submittedName>
</protein>
<sequence length="162" mass="18660">MGESHAWGAGENCQGDQDLSNSRIAANTQLRVYVEVQQHRCTLSWRVRKRLFSLEQGTTSKNLMVLLGNYGISAPDPSPPSVLKNGIPRFRIDRAKQAAYSEPLRRSKISLLDLIRHVRGETRSDPRLNKALHIPDHLPSWKPYRYKDQLRNIVTHRVRPTW</sequence>
<evidence type="ECO:0000313" key="1">
    <source>
        <dbReference type="EMBL" id="KAG6959302.1"/>
    </source>
</evidence>
<name>A0A8T1UDM5_9STRA</name>
<proteinExistence type="predicted"/>
<dbReference type="Proteomes" id="UP000688947">
    <property type="component" value="Unassembled WGS sequence"/>
</dbReference>
<dbReference type="EMBL" id="JAENGZ010000443">
    <property type="protein sequence ID" value="KAG6959302.1"/>
    <property type="molecule type" value="Genomic_DNA"/>
</dbReference>
<dbReference type="OrthoDB" id="129608at2759"/>
<gene>
    <name evidence="1" type="ORF">JG687_00008883</name>
</gene>
<accession>A0A8T1UDM5</accession>